<organism evidence="2 3">
    <name type="scientific">Colletotrichum kahawae</name>
    <name type="common">Coffee berry disease fungus</name>
    <dbReference type="NCBI Taxonomy" id="34407"/>
    <lineage>
        <taxon>Eukaryota</taxon>
        <taxon>Fungi</taxon>
        <taxon>Dikarya</taxon>
        <taxon>Ascomycota</taxon>
        <taxon>Pezizomycotina</taxon>
        <taxon>Sordariomycetes</taxon>
        <taxon>Hypocreomycetidae</taxon>
        <taxon>Glomerellales</taxon>
        <taxon>Glomerellaceae</taxon>
        <taxon>Colletotrichum</taxon>
        <taxon>Colletotrichum gloeosporioides species complex</taxon>
    </lineage>
</organism>
<name>A0AAE0D2Q8_COLKA</name>
<sequence length="285" mass="31254">MTTAHGVLDQLSLHEEQQELTDMEQETDYTFWNADLCESDLDEREDHSDGDEDGEDLFDLDEDVLGKRDASKVVRWRPFDGVVGVNFLGKLYSDRKHSENAKSSGDYALLKTKAFDGFSNRPCSALDAAEITSFVTNDELEQGSVSVIFDLDDVAHGTLLPRATSLPFNNGELRLRTVELTKPLARGTSGAWLIKDAKFVGMIVAAYAGEPLALFMSAEDIFDDILVSFPAETNPPLNKGGSDAMTQYTQNTPSAQAPNSPFPNPTTAIQNAETLDPGPKEDQQL</sequence>
<protein>
    <submittedName>
        <fullName evidence="2">Uncharacterized protein</fullName>
    </submittedName>
</protein>
<dbReference type="Proteomes" id="UP001281614">
    <property type="component" value="Unassembled WGS sequence"/>
</dbReference>
<comment type="caution">
    <text evidence="2">The sequence shown here is derived from an EMBL/GenBank/DDBJ whole genome shotgun (WGS) entry which is preliminary data.</text>
</comment>
<accession>A0AAE0D2Q8</accession>
<reference evidence="2" key="1">
    <citation type="submission" date="2023-02" db="EMBL/GenBank/DDBJ databases">
        <title>Colletotrichum kahawae CIFC_Que2 genome sequencing and assembly.</title>
        <authorList>
            <person name="Baroncelli R."/>
        </authorList>
    </citation>
    <scope>NUCLEOTIDE SEQUENCE</scope>
    <source>
        <strain evidence="2">CIFC_Que2</strain>
    </source>
</reference>
<feature type="region of interest" description="Disordered" evidence="1">
    <location>
        <begin position="234"/>
        <end position="285"/>
    </location>
</feature>
<dbReference type="AlphaFoldDB" id="A0AAE0D2Q8"/>
<proteinExistence type="predicted"/>
<evidence type="ECO:0000313" key="2">
    <source>
        <dbReference type="EMBL" id="KAK2750447.1"/>
    </source>
</evidence>
<evidence type="ECO:0000256" key="1">
    <source>
        <dbReference type="SAM" id="MobiDB-lite"/>
    </source>
</evidence>
<keyword evidence="3" id="KW-1185">Reference proteome</keyword>
<gene>
    <name evidence="2" type="ORF">CKAH01_17957</name>
</gene>
<feature type="compositionally biased region" description="Polar residues" evidence="1">
    <location>
        <begin position="244"/>
        <end position="273"/>
    </location>
</feature>
<evidence type="ECO:0000313" key="3">
    <source>
        <dbReference type="Proteomes" id="UP001281614"/>
    </source>
</evidence>
<dbReference type="EMBL" id="VYYT01000272">
    <property type="protein sequence ID" value="KAK2750447.1"/>
    <property type="molecule type" value="Genomic_DNA"/>
</dbReference>